<proteinExistence type="predicted"/>
<name>A0A918HR79_9ACTN</name>
<evidence type="ECO:0000313" key="1">
    <source>
        <dbReference type="EMBL" id="GGT98039.1"/>
    </source>
</evidence>
<dbReference type="EMBL" id="BMSA01000056">
    <property type="protein sequence ID" value="GGT98039.1"/>
    <property type="molecule type" value="Genomic_DNA"/>
</dbReference>
<reference evidence="1" key="1">
    <citation type="journal article" date="2014" name="Int. J. Syst. Evol. Microbiol.">
        <title>Complete genome sequence of Corynebacterium casei LMG S-19264T (=DSM 44701T), isolated from a smear-ripened cheese.</title>
        <authorList>
            <consortium name="US DOE Joint Genome Institute (JGI-PGF)"/>
            <person name="Walter F."/>
            <person name="Albersmeier A."/>
            <person name="Kalinowski J."/>
            <person name="Ruckert C."/>
        </authorList>
    </citation>
    <scope>NUCLEOTIDE SEQUENCE</scope>
    <source>
        <strain evidence="1">JCM 4125</strain>
    </source>
</reference>
<dbReference type="Proteomes" id="UP000646776">
    <property type="component" value="Unassembled WGS sequence"/>
</dbReference>
<accession>A0A918HR79</accession>
<keyword evidence="2" id="KW-1185">Reference proteome</keyword>
<sequence length="140" mass="15346">MLLRSADCLGGPFPGERCLGLGLLERYRLFGRHGSDSLMDRNEPCIQYLTRFEALFTAYHAQGLRGADQPVGPGKRRITQDADKRTVSEAIRKLDAVRTTGTVGEVLDLTADSPLGSTTCWSVGLAGSQRAPSGIRRRRR</sequence>
<organism evidence="1 2">
    <name type="scientific">Streptomyces phaeofaciens</name>
    <dbReference type="NCBI Taxonomy" id="68254"/>
    <lineage>
        <taxon>Bacteria</taxon>
        <taxon>Bacillati</taxon>
        <taxon>Actinomycetota</taxon>
        <taxon>Actinomycetes</taxon>
        <taxon>Kitasatosporales</taxon>
        <taxon>Streptomycetaceae</taxon>
        <taxon>Streptomyces</taxon>
    </lineage>
</organism>
<dbReference type="AlphaFoldDB" id="A0A918HR79"/>
<comment type="caution">
    <text evidence="1">The sequence shown here is derived from an EMBL/GenBank/DDBJ whole genome shotgun (WGS) entry which is preliminary data.</text>
</comment>
<evidence type="ECO:0000313" key="2">
    <source>
        <dbReference type="Proteomes" id="UP000646776"/>
    </source>
</evidence>
<reference evidence="1" key="2">
    <citation type="submission" date="2020-09" db="EMBL/GenBank/DDBJ databases">
        <authorList>
            <person name="Sun Q."/>
            <person name="Ohkuma M."/>
        </authorList>
    </citation>
    <scope>NUCLEOTIDE SEQUENCE</scope>
    <source>
        <strain evidence="1">JCM 4125</strain>
    </source>
</reference>
<protein>
    <submittedName>
        <fullName evidence="1">Uncharacterized protein</fullName>
    </submittedName>
</protein>
<gene>
    <name evidence="1" type="ORF">GCM10010226_89250</name>
</gene>